<name>A0A6C0IY61_9ZZZZ</name>
<keyword evidence="1" id="KW-0812">Transmembrane</keyword>
<feature type="transmembrane region" description="Helical" evidence="1">
    <location>
        <begin position="62"/>
        <end position="80"/>
    </location>
</feature>
<feature type="transmembrane region" description="Helical" evidence="1">
    <location>
        <begin position="38"/>
        <end position="56"/>
    </location>
</feature>
<proteinExistence type="predicted"/>
<keyword evidence="1" id="KW-0472">Membrane</keyword>
<evidence type="ECO:0000256" key="1">
    <source>
        <dbReference type="SAM" id="Phobius"/>
    </source>
</evidence>
<accession>A0A6C0IY61</accession>
<feature type="transmembrane region" description="Helical" evidence="1">
    <location>
        <begin position="6"/>
        <end position="26"/>
    </location>
</feature>
<dbReference type="AlphaFoldDB" id="A0A6C0IY61"/>
<reference evidence="2" key="1">
    <citation type="journal article" date="2020" name="Nature">
        <title>Giant virus diversity and host interactions through global metagenomics.</title>
        <authorList>
            <person name="Schulz F."/>
            <person name="Roux S."/>
            <person name="Paez-Espino D."/>
            <person name="Jungbluth S."/>
            <person name="Walsh D.A."/>
            <person name="Denef V.J."/>
            <person name="McMahon K.D."/>
            <person name="Konstantinidis K.T."/>
            <person name="Eloe-Fadrosh E.A."/>
            <person name="Kyrpides N.C."/>
            <person name="Woyke T."/>
        </authorList>
    </citation>
    <scope>NUCLEOTIDE SEQUENCE</scope>
    <source>
        <strain evidence="2">GVMAG-M-3300025138-11</strain>
    </source>
</reference>
<dbReference type="EMBL" id="MN740275">
    <property type="protein sequence ID" value="QHT97376.1"/>
    <property type="molecule type" value="Genomic_DNA"/>
</dbReference>
<keyword evidence="1" id="KW-1133">Transmembrane helix</keyword>
<evidence type="ECO:0000313" key="2">
    <source>
        <dbReference type="EMBL" id="QHT97376.1"/>
    </source>
</evidence>
<organism evidence="2">
    <name type="scientific">viral metagenome</name>
    <dbReference type="NCBI Taxonomy" id="1070528"/>
    <lineage>
        <taxon>unclassified sequences</taxon>
        <taxon>metagenomes</taxon>
        <taxon>organismal metagenomes</taxon>
    </lineage>
</organism>
<protein>
    <submittedName>
        <fullName evidence="2">Uncharacterized protein</fullName>
    </submittedName>
</protein>
<sequence>MFNYIDIYTILSLSLLFSDLLLSTYYNYKTNQLHKYPIPLIILKINLSFLFLIYSIHKKQLIIGLSAILYFLKTFFTLLYKVNYTINSKQILTYQL</sequence>